<dbReference type="HAMAP" id="MF_00265">
    <property type="entry name" value="VapC_Nob1"/>
    <property type="match status" value="1"/>
</dbReference>
<proteinExistence type="inferred from homology"/>
<dbReference type="Gene3D" id="3.40.50.1010">
    <property type="entry name" value="5'-nuclease"/>
    <property type="match status" value="1"/>
</dbReference>
<feature type="binding site" evidence="6">
    <location>
        <position position="6"/>
    </location>
    <ligand>
        <name>Mg(2+)</name>
        <dbReference type="ChEBI" id="CHEBI:18420"/>
    </ligand>
</feature>
<keyword evidence="2 6" id="KW-0540">Nuclease</keyword>
<reference evidence="8 9" key="1">
    <citation type="submission" date="2020-06" db="EMBL/GenBank/DDBJ databases">
        <title>Nonomuraea sp. SMC257, a novel actinomycete isolated from soil.</title>
        <authorList>
            <person name="Chanama M."/>
        </authorList>
    </citation>
    <scope>NUCLEOTIDE SEQUENCE [LARGE SCALE GENOMIC DNA]</scope>
    <source>
        <strain evidence="8 9">SMC257</strain>
    </source>
</reference>
<dbReference type="PANTHER" id="PTHR35901">
    <property type="entry name" value="RIBONUCLEASE VAPC3"/>
    <property type="match status" value="1"/>
</dbReference>
<feature type="binding site" evidence="6">
    <location>
        <position position="98"/>
    </location>
    <ligand>
        <name>Mg(2+)</name>
        <dbReference type="ChEBI" id="CHEBI:18420"/>
    </ligand>
</feature>
<feature type="domain" description="PIN" evidence="7">
    <location>
        <begin position="4"/>
        <end position="120"/>
    </location>
</feature>
<evidence type="ECO:0000256" key="1">
    <source>
        <dbReference type="ARBA" id="ARBA00022649"/>
    </source>
</evidence>
<comment type="similarity">
    <text evidence="6">Belongs to the PINc/VapC protein family.</text>
</comment>
<keyword evidence="4 6" id="KW-0378">Hydrolase</keyword>
<dbReference type="GO" id="GO:0016787">
    <property type="term" value="F:hydrolase activity"/>
    <property type="evidence" value="ECO:0007669"/>
    <property type="project" value="UniProtKB-KW"/>
</dbReference>
<dbReference type="RefSeq" id="WP_175593810.1">
    <property type="nucleotide sequence ID" value="NZ_JABWGN010000015.1"/>
</dbReference>
<dbReference type="AlphaFoldDB" id="A0A7Y6IEV4"/>
<dbReference type="PANTHER" id="PTHR35901:SF1">
    <property type="entry name" value="EXONUCLEASE VAPC9"/>
    <property type="match status" value="1"/>
</dbReference>
<keyword evidence="6" id="KW-0800">Toxin</keyword>
<evidence type="ECO:0000256" key="2">
    <source>
        <dbReference type="ARBA" id="ARBA00022722"/>
    </source>
</evidence>
<dbReference type="SUPFAM" id="SSF88723">
    <property type="entry name" value="PIN domain-like"/>
    <property type="match status" value="1"/>
</dbReference>
<evidence type="ECO:0000313" key="9">
    <source>
        <dbReference type="Proteomes" id="UP000586042"/>
    </source>
</evidence>
<comment type="cofactor">
    <cofactor evidence="6">
        <name>Mg(2+)</name>
        <dbReference type="ChEBI" id="CHEBI:18420"/>
    </cofactor>
</comment>
<dbReference type="CDD" id="cd09873">
    <property type="entry name" value="PIN_Pae0151-like"/>
    <property type="match status" value="1"/>
</dbReference>
<dbReference type="EC" id="3.1.-.-" evidence="6"/>
<dbReference type="InterPro" id="IPR051619">
    <property type="entry name" value="TypeII_TA_RNase_PINc/VapC"/>
</dbReference>
<organism evidence="8 9">
    <name type="scientific">Nonomuraea montanisoli</name>
    <dbReference type="NCBI Taxonomy" id="2741721"/>
    <lineage>
        <taxon>Bacteria</taxon>
        <taxon>Bacillati</taxon>
        <taxon>Actinomycetota</taxon>
        <taxon>Actinomycetes</taxon>
        <taxon>Streptosporangiales</taxon>
        <taxon>Streptosporangiaceae</taxon>
        <taxon>Nonomuraea</taxon>
    </lineage>
</organism>
<comment type="caution">
    <text evidence="8">The sequence shown here is derived from an EMBL/GenBank/DDBJ whole genome shotgun (WGS) entry which is preliminary data.</text>
</comment>
<dbReference type="GO" id="GO:0090729">
    <property type="term" value="F:toxin activity"/>
    <property type="evidence" value="ECO:0007669"/>
    <property type="project" value="UniProtKB-KW"/>
</dbReference>
<keyword evidence="1 6" id="KW-1277">Toxin-antitoxin system</keyword>
<evidence type="ECO:0000256" key="5">
    <source>
        <dbReference type="ARBA" id="ARBA00022842"/>
    </source>
</evidence>
<dbReference type="InterPro" id="IPR022907">
    <property type="entry name" value="VapC_family"/>
</dbReference>
<dbReference type="EMBL" id="JABWGN010000015">
    <property type="protein sequence ID" value="NUW36353.1"/>
    <property type="molecule type" value="Genomic_DNA"/>
</dbReference>
<protein>
    <recommendedName>
        <fullName evidence="6">Ribonuclease VapC</fullName>
        <shortName evidence="6">RNase VapC</shortName>
        <ecNumber evidence="6">3.1.-.-</ecNumber>
    </recommendedName>
    <alternativeName>
        <fullName evidence="6">Toxin VapC</fullName>
    </alternativeName>
</protein>
<gene>
    <name evidence="6" type="primary">vapC</name>
    <name evidence="8" type="ORF">HTZ77_33830</name>
</gene>
<keyword evidence="5 6" id="KW-0460">Magnesium</keyword>
<dbReference type="InterPro" id="IPR029060">
    <property type="entry name" value="PIN-like_dom_sf"/>
</dbReference>
<dbReference type="Proteomes" id="UP000586042">
    <property type="component" value="Unassembled WGS sequence"/>
</dbReference>
<evidence type="ECO:0000259" key="7">
    <source>
        <dbReference type="Pfam" id="PF01850"/>
    </source>
</evidence>
<evidence type="ECO:0000313" key="8">
    <source>
        <dbReference type="EMBL" id="NUW36353.1"/>
    </source>
</evidence>
<sequence length="138" mass="15142">MSLVVDASIVFRLLANVKGDDLLRRRLAGTLHAPALIDVEIASVVRGHVITGKPEVRVSAERGRLMLDRFAELRIVRHPMLPLQPRVLELRHSLTAYDGMYVALAELLGVPLLTADAKFAGATGHRAEIRHHPPPDPA</sequence>
<keyword evidence="3 6" id="KW-0479">Metal-binding</keyword>
<accession>A0A7Y6IEV4</accession>
<dbReference type="GO" id="GO:0004540">
    <property type="term" value="F:RNA nuclease activity"/>
    <property type="evidence" value="ECO:0007669"/>
    <property type="project" value="InterPro"/>
</dbReference>
<dbReference type="GO" id="GO:0000287">
    <property type="term" value="F:magnesium ion binding"/>
    <property type="evidence" value="ECO:0007669"/>
    <property type="project" value="UniProtKB-UniRule"/>
</dbReference>
<dbReference type="InterPro" id="IPR002716">
    <property type="entry name" value="PIN_dom"/>
</dbReference>
<evidence type="ECO:0000256" key="6">
    <source>
        <dbReference type="HAMAP-Rule" id="MF_00265"/>
    </source>
</evidence>
<comment type="function">
    <text evidence="6">Toxic component of a toxin-antitoxin (TA) system. An RNase.</text>
</comment>
<name>A0A7Y6IEV4_9ACTN</name>
<keyword evidence="9" id="KW-1185">Reference proteome</keyword>
<evidence type="ECO:0000256" key="4">
    <source>
        <dbReference type="ARBA" id="ARBA00022801"/>
    </source>
</evidence>
<dbReference type="InterPro" id="IPR044153">
    <property type="entry name" value="PIN_Pae0151-like"/>
</dbReference>
<evidence type="ECO:0000256" key="3">
    <source>
        <dbReference type="ARBA" id="ARBA00022723"/>
    </source>
</evidence>
<dbReference type="Pfam" id="PF01850">
    <property type="entry name" value="PIN"/>
    <property type="match status" value="1"/>
</dbReference>